<organism evidence="3 4">
    <name type="scientific">Tetraparma gracilis</name>
    <dbReference type="NCBI Taxonomy" id="2962635"/>
    <lineage>
        <taxon>Eukaryota</taxon>
        <taxon>Sar</taxon>
        <taxon>Stramenopiles</taxon>
        <taxon>Ochrophyta</taxon>
        <taxon>Bolidophyceae</taxon>
        <taxon>Parmales</taxon>
        <taxon>Triparmaceae</taxon>
        <taxon>Tetraparma</taxon>
    </lineage>
</organism>
<evidence type="ECO:0000313" key="3">
    <source>
        <dbReference type="EMBL" id="GMI23523.1"/>
    </source>
</evidence>
<dbReference type="InterPro" id="IPR007861">
    <property type="entry name" value="DNA_mismatch_repair_MutS_clamp"/>
</dbReference>
<feature type="non-terminal residue" evidence="3">
    <location>
        <position position="297"/>
    </location>
</feature>
<evidence type="ECO:0000313" key="4">
    <source>
        <dbReference type="Proteomes" id="UP001165060"/>
    </source>
</evidence>
<feature type="domain" description="DNA mismatch repair protein MutS clamp" evidence="2">
    <location>
        <begin position="115"/>
        <end position="196"/>
    </location>
</feature>
<dbReference type="SUPFAM" id="SSF48334">
    <property type="entry name" value="DNA repair protein MutS, domain III"/>
    <property type="match status" value="1"/>
</dbReference>
<protein>
    <recommendedName>
        <fullName evidence="2">DNA mismatch repair protein MutS clamp domain-containing protein</fullName>
    </recommendedName>
</protein>
<name>A0ABQ6MC63_9STRA</name>
<sequence length="297" mass="32115">KGIASLVCLKTTLKVLPAIVESLDASTKSRRAAAESVDAKADVADDEELSVDSDKSDGGNELAVAIQGALSDPELAVILEAIEDVFTDSTAFAKSPHAMRHQEIFALRPSTDGMMDVLRKAFLANVDDIYSLADALATDNQLTVRVKENSKRGYYLQIPAEYANTLPTQVIQPVKSGKFIHCTTDEVFSLNARAQENVRDLIFLTHLRIQEVLDFARQRFDALASMVDAVALLDMCHGFADCVASSSSVWCRPVVSDGGTLAILEGRYPIEQTGVAMDFVPNDVFASPLANFTLISG</sequence>
<accession>A0ABQ6MC63</accession>
<gene>
    <name evidence="3" type="ORF">TeGR_g1239</name>
</gene>
<dbReference type="Pfam" id="PF05190">
    <property type="entry name" value="MutS_IV"/>
    <property type="match status" value="1"/>
</dbReference>
<dbReference type="InterPro" id="IPR045076">
    <property type="entry name" value="MutS"/>
</dbReference>
<dbReference type="Gene3D" id="1.10.1420.10">
    <property type="match status" value="2"/>
</dbReference>
<evidence type="ECO:0000256" key="1">
    <source>
        <dbReference type="ARBA" id="ARBA00006271"/>
    </source>
</evidence>
<evidence type="ECO:0000259" key="2">
    <source>
        <dbReference type="Pfam" id="PF05190"/>
    </source>
</evidence>
<dbReference type="InterPro" id="IPR036187">
    <property type="entry name" value="DNA_mismatch_repair_MutS_sf"/>
</dbReference>
<dbReference type="Proteomes" id="UP001165060">
    <property type="component" value="Unassembled WGS sequence"/>
</dbReference>
<comment type="similarity">
    <text evidence="1">Belongs to the DNA mismatch repair MutS family.</text>
</comment>
<dbReference type="PANTHER" id="PTHR11361">
    <property type="entry name" value="DNA MISMATCH REPAIR PROTEIN MUTS FAMILY MEMBER"/>
    <property type="match status" value="1"/>
</dbReference>
<dbReference type="EMBL" id="BRYB01003969">
    <property type="protein sequence ID" value="GMI23523.1"/>
    <property type="molecule type" value="Genomic_DNA"/>
</dbReference>
<comment type="caution">
    <text evidence="3">The sequence shown here is derived from an EMBL/GenBank/DDBJ whole genome shotgun (WGS) entry which is preliminary data.</text>
</comment>
<reference evidence="3 4" key="1">
    <citation type="journal article" date="2023" name="Commun. Biol.">
        <title>Genome analysis of Parmales, the sister group of diatoms, reveals the evolutionary specialization of diatoms from phago-mixotrophs to photoautotrophs.</title>
        <authorList>
            <person name="Ban H."/>
            <person name="Sato S."/>
            <person name="Yoshikawa S."/>
            <person name="Yamada K."/>
            <person name="Nakamura Y."/>
            <person name="Ichinomiya M."/>
            <person name="Sato N."/>
            <person name="Blanc-Mathieu R."/>
            <person name="Endo H."/>
            <person name="Kuwata A."/>
            <person name="Ogata H."/>
        </authorList>
    </citation>
    <scope>NUCLEOTIDE SEQUENCE [LARGE SCALE GENOMIC DNA]</scope>
</reference>
<proteinExistence type="inferred from homology"/>
<keyword evidence="4" id="KW-1185">Reference proteome</keyword>
<feature type="non-terminal residue" evidence="3">
    <location>
        <position position="1"/>
    </location>
</feature>
<dbReference type="PANTHER" id="PTHR11361:SF148">
    <property type="entry name" value="DNA MISMATCH REPAIR PROTEIN MSH6"/>
    <property type="match status" value="1"/>
</dbReference>